<protein>
    <submittedName>
        <fullName evidence="1">Uncharacterized protein</fullName>
    </submittedName>
</protein>
<sequence>MSQPGILIRGLYQAYARLNLNRTADDSFPSSNVEAGFIQSFITVQFNALLDLASTPGSNQYSPRWEGPPPVELLPWGQLAAIDVFVSAIGLASSDGLAPGTDSGGTSSVTGTRTFTSLASSSATGSDSDNLDGGDHRKLSSGAIAGIVIGLLAILVGMLASVILWRKRTRMRLERRTQTIERVPSKLLSGGRDSRTSLDHGVRETLAAGNRSESSYDGGNARPAGSDNEKKEMGYTIGRRSFISHSDFVSLSGLVESLRRVVVPSEYEA</sequence>
<organism evidence="1 2">
    <name type="scientific">Irpex rosettiformis</name>
    <dbReference type="NCBI Taxonomy" id="378272"/>
    <lineage>
        <taxon>Eukaryota</taxon>
        <taxon>Fungi</taxon>
        <taxon>Dikarya</taxon>
        <taxon>Basidiomycota</taxon>
        <taxon>Agaricomycotina</taxon>
        <taxon>Agaricomycetes</taxon>
        <taxon>Polyporales</taxon>
        <taxon>Irpicaceae</taxon>
        <taxon>Irpex</taxon>
    </lineage>
</organism>
<reference evidence="1" key="1">
    <citation type="journal article" date="2021" name="Environ. Microbiol.">
        <title>Gene family expansions and transcriptome signatures uncover fungal adaptations to wood decay.</title>
        <authorList>
            <person name="Hage H."/>
            <person name="Miyauchi S."/>
            <person name="Viragh M."/>
            <person name="Drula E."/>
            <person name="Min B."/>
            <person name="Chaduli D."/>
            <person name="Navarro D."/>
            <person name="Favel A."/>
            <person name="Norest M."/>
            <person name="Lesage-Meessen L."/>
            <person name="Balint B."/>
            <person name="Merenyi Z."/>
            <person name="de Eugenio L."/>
            <person name="Morin E."/>
            <person name="Martinez A.T."/>
            <person name="Baldrian P."/>
            <person name="Stursova M."/>
            <person name="Martinez M.J."/>
            <person name="Novotny C."/>
            <person name="Magnuson J.K."/>
            <person name="Spatafora J.W."/>
            <person name="Maurice S."/>
            <person name="Pangilinan J."/>
            <person name="Andreopoulos W."/>
            <person name="LaButti K."/>
            <person name="Hundley H."/>
            <person name="Na H."/>
            <person name="Kuo A."/>
            <person name="Barry K."/>
            <person name="Lipzen A."/>
            <person name="Henrissat B."/>
            <person name="Riley R."/>
            <person name="Ahrendt S."/>
            <person name="Nagy L.G."/>
            <person name="Grigoriev I.V."/>
            <person name="Martin F."/>
            <person name="Rosso M.N."/>
        </authorList>
    </citation>
    <scope>NUCLEOTIDE SEQUENCE</scope>
    <source>
        <strain evidence="1">CBS 384.51</strain>
    </source>
</reference>
<keyword evidence="2" id="KW-1185">Reference proteome</keyword>
<proteinExistence type="predicted"/>
<evidence type="ECO:0000313" key="1">
    <source>
        <dbReference type="EMBL" id="KAI0090058.1"/>
    </source>
</evidence>
<comment type="caution">
    <text evidence="1">The sequence shown here is derived from an EMBL/GenBank/DDBJ whole genome shotgun (WGS) entry which is preliminary data.</text>
</comment>
<accession>A0ACB8U6T4</accession>
<dbReference type="Proteomes" id="UP001055072">
    <property type="component" value="Unassembled WGS sequence"/>
</dbReference>
<dbReference type="EMBL" id="MU274908">
    <property type="protein sequence ID" value="KAI0090058.1"/>
    <property type="molecule type" value="Genomic_DNA"/>
</dbReference>
<gene>
    <name evidence="1" type="ORF">BDY19DRAFT_748242</name>
</gene>
<name>A0ACB8U6T4_9APHY</name>
<evidence type="ECO:0000313" key="2">
    <source>
        <dbReference type="Proteomes" id="UP001055072"/>
    </source>
</evidence>